<sequence>MTKPILAEQYAQLLNASAEKAKEIDRASSSPGSGRMQIIELVSLVHASDIQADTKRRISDMLVRLIEHSQMEERCGTLLTNSDVGFLKRLEAKHPNISPKDALVLLFIKLGYDTREIARRRGISTRGMESIRYRIHKKIGRGKHQALKTYLGDL</sequence>
<evidence type="ECO:0000313" key="1">
    <source>
        <dbReference type="EMBL" id="KAA6230486.1"/>
    </source>
</evidence>
<dbReference type="RefSeq" id="WP_151418938.1">
    <property type="nucleotide sequence ID" value="NZ_CM018433.1"/>
</dbReference>
<dbReference type="EMBL" id="VMRG01000003">
    <property type="protein sequence ID" value="KAA6230486.1"/>
    <property type="molecule type" value="Genomic_DNA"/>
</dbReference>
<dbReference type="GO" id="GO:0006355">
    <property type="term" value="P:regulation of DNA-templated transcription"/>
    <property type="evidence" value="ECO:0007669"/>
    <property type="project" value="InterPro"/>
</dbReference>
<dbReference type="Proteomes" id="UP000327458">
    <property type="component" value="Plasmid pl1"/>
</dbReference>
<accession>A0A5M8I4S5</accession>
<name>A0A5M8I4S5_CHLPH</name>
<dbReference type="Gene3D" id="1.10.10.10">
    <property type="entry name" value="Winged helix-like DNA-binding domain superfamily/Winged helix DNA-binding domain"/>
    <property type="match status" value="1"/>
</dbReference>
<gene>
    <name evidence="1" type="ORF">FP507_10720</name>
</gene>
<comment type="caution">
    <text evidence="1">The sequence shown here is derived from an EMBL/GenBank/DDBJ whole genome shotgun (WGS) entry which is preliminary data.</text>
</comment>
<protein>
    <submittedName>
        <fullName evidence="1">Response regulator receiver protein</fullName>
    </submittedName>
</protein>
<proteinExistence type="predicted"/>
<dbReference type="InterPro" id="IPR036388">
    <property type="entry name" value="WH-like_DNA-bd_sf"/>
</dbReference>
<dbReference type="SUPFAM" id="SSF46894">
    <property type="entry name" value="C-terminal effector domain of the bipartite response regulators"/>
    <property type="match status" value="1"/>
</dbReference>
<dbReference type="AlphaFoldDB" id="A0A5M8I4S5"/>
<dbReference type="InterPro" id="IPR016032">
    <property type="entry name" value="Sig_transdc_resp-reg_C-effctor"/>
</dbReference>
<reference evidence="1" key="1">
    <citation type="submission" date="2019-07" db="EMBL/GenBank/DDBJ databases">
        <title>Draft genome Sequence of Chlorobium phaeovibrioides sp. strain PhvTcv-s14, from the Phylum Chlorobi.</title>
        <authorList>
            <person name="Babenko V."/>
            <person name="Boldyreva D."/>
            <person name="Kanygina A."/>
            <person name="Selezneva O."/>
            <person name="Akopiyan T."/>
            <person name="Lunina O."/>
        </authorList>
    </citation>
    <scope>NUCLEOTIDE SEQUENCE [LARGE SCALE GENOMIC DNA]</scope>
    <source>
        <strain evidence="1">GrTcv12</strain>
        <plasmid evidence="1">pl1</plasmid>
    </source>
</reference>
<dbReference type="GO" id="GO:0003677">
    <property type="term" value="F:DNA binding"/>
    <property type="evidence" value="ECO:0007669"/>
    <property type="project" value="InterPro"/>
</dbReference>
<organism evidence="1">
    <name type="scientific">Chlorobium phaeovibrioides</name>
    <dbReference type="NCBI Taxonomy" id="1094"/>
    <lineage>
        <taxon>Bacteria</taxon>
        <taxon>Pseudomonadati</taxon>
        <taxon>Chlorobiota</taxon>
        <taxon>Chlorobiia</taxon>
        <taxon>Chlorobiales</taxon>
        <taxon>Chlorobiaceae</taxon>
        <taxon>Chlorobium/Pelodictyon group</taxon>
        <taxon>Chlorobium</taxon>
    </lineage>
</organism>
<geneLocation type="plasmid" evidence="1">
    <name>pl1</name>
</geneLocation>
<keyword evidence="1" id="KW-0614">Plasmid</keyword>